<dbReference type="Pfam" id="PF03484">
    <property type="entry name" value="B5"/>
    <property type="match status" value="1"/>
</dbReference>
<dbReference type="Gene3D" id="3.30.930.10">
    <property type="entry name" value="Bira Bifunctional Protein, Domain 2"/>
    <property type="match status" value="1"/>
</dbReference>
<dbReference type="InterPro" id="IPR005121">
    <property type="entry name" value="Fdx_antiC-bd"/>
</dbReference>
<feature type="domain" description="TRNA-binding" evidence="18">
    <location>
        <begin position="41"/>
        <end position="172"/>
    </location>
</feature>
<keyword evidence="9 15" id="KW-0067">ATP-binding</keyword>
<dbReference type="EC" id="6.1.1.20" evidence="15"/>
<keyword evidence="13 15" id="KW-0030">Aminoacyl-tRNA synthetase</keyword>
<dbReference type="EMBL" id="JAEDAJ010000003">
    <property type="protein sequence ID" value="MBK0331047.1"/>
    <property type="molecule type" value="Genomic_DNA"/>
</dbReference>
<feature type="binding site" evidence="15">
    <location>
        <position position="507"/>
    </location>
    <ligand>
        <name>Mg(2+)</name>
        <dbReference type="ChEBI" id="CHEBI:18420"/>
        <note>shared with alpha subunit</note>
    </ligand>
</feature>
<dbReference type="GO" id="GO:0004826">
    <property type="term" value="F:phenylalanine-tRNA ligase activity"/>
    <property type="evidence" value="ECO:0007669"/>
    <property type="project" value="UniProtKB-EC"/>
</dbReference>
<feature type="compositionally biased region" description="Basic and acidic residues" evidence="17">
    <location>
        <begin position="75"/>
        <end position="95"/>
    </location>
</feature>
<comment type="caution">
    <text evidence="21">The sequence shown here is derived from an EMBL/GenBank/DDBJ whole genome shotgun (WGS) entry which is preliminary data.</text>
</comment>
<evidence type="ECO:0000259" key="19">
    <source>
        <dbReference type="PROSITE" id="PS51447"/>
    </source>
</evidence>
<dbReference type="PROSITE" id="PS51483">
    <property type="entry name" value="B5"/>
    <property type="match status" value="1"/>
</dbReference>
<evidence type="ECO:0000256" key="4">
    <source>
        <dbReference type="ARBA" id="ARBA00022490"/>
    </source>
</evidence>
<gene>
    <name evidence="15" type="primary">pheT</name>
    <name evidence="21" type="ORF">I8D64_06480</name>
</gene>
<dbReference type="PROSITE" id="PS50886">
    <property type="entry name" value="TRBD"/>
    <property type="match status" value="1"/>
</dbReference>
<dbReference type="InterPro" id="IPR033714">
    <property type="entry name" value="tRNA_bind_bactPheRS"/>
</dbReference>
<feature type="region of interest" description="Disordered" evidence="17">
    <location>
        <begin position="476"/>
        <end position="498"/>
    </location>
</feature>
<comment type="catalytic activity">
    <reaction evidence="14 15">
        <text>tRNA(Phe) + L-phenylalanine + ATP = L-phenylalanyl-tRNA(Phe) + AMP + diphosphate + H(+)</text>
        <dbReference type="Rhea" id="RHEA:19413"/>
        <dbReference type="Rhea" id="RHEA-COMP:9668"/>
        <dbReference type="Rhea" id="RHEA-COMP:9699"/>
        <dbReference type="ChEBI" id="CHEBI:15378"/>
        <dbReference type="ChEBI" id="CHEBI:30616"/>
        <dbReference type="ChEBI" id="CHEBI:33019"/>
        <dbReference type="ChEBI" id="CHEBI:58095"/>
        <dbReference type="ChEBI" id="CHEBI:78442"/>
        <dbReference type="ChEBI" id="CHEBI:78531"/>
        <dbReference type="ChEBI" id="CHEBI:456215"/>
        <dbReference type="EC" id="6.1.1.20"/>
    </reaction>
</comment>
<dbReference type="Gene3D" id="3.50.40.10">
    <property type="entry name" value="Phenylalanyl-trna Synthetase, Chain B, domain 3"/>
    <property type="match status" value="1"/>
</dbReference>
<dbReference type="Gene3D" id="3.30.56.10">
    <property type="match status" value="2"/>
</dbReference>
<feature type="domain" description="B5" evidence="20">
    <location>
        <begin position="441"/>
        <end position="529"/>
    </location>
</feature>
<evidence type="ECO:0000256" key="3">
    <source>
        <dbReference type="ARBA" id="ARBA00011209"/>
    </source>
</evidence>
<keyword evidence="12 15" id="KW-0648">Protein biosynthesis</keyword>
<dbReference type="Gene3D" id="3.30.70.380">
    <property type="entry name" value="Ferrodoxin-fold anticodon-binding domain"/>
    <property type="match status" value="1"/>
</dbReference>
<evidence type="ECO:0000256" key="9">
    <source>
        <dbReference type="ARBA" id="ARBA00022840"/>
    </source>
</evidence>
<keyword evidence="5 16" id="KW-0820">tRNA-binding</keyword>
<dbReference type="InterPro" id="IPR005146">
    <property type="entry name" value="B3/B4_tRNA-bd"/>
</dbReference>
<keyword evidence="22" id="KW-1185">Reference proteome</keyword>
<dbReference type="SMART" id="SM00874">
    <property type="entry name" value="B5"/>
    <property type="match status" value="1"/>
</dbReference>
<keyword evidence="7 15" id="KW-0479">Metal-binding</keyword>
<dbReference type="InterPro" id="IPR045864">
    <property type="entry name" value="aa-tRNA-synth_II/BPL/LPL"/>
</dbReference>
<dbReference type="InterPro" id="IPR002547">
    <property type="entry name" value="tRNA-bd_dom"/>
</dbReference>
<dbReference type="InterPro" id="IPR004532">
    <property type="entry name" value="Phe-tRNA-ligase_IIc_bsu_bact"/>
</dbReference>
<dbReference type="PANTHER" id="PTHR10947:SF0">
    <property type="entry name" value="PHENYLALANINE--TRNA LIGASE BETA SUBUNIT"/>
    <property type="match status" value="1"/>
</dbReference>
<evidence type="ECO:0000256" key="15">
    <source>
        <dbReference type="HAMAP-Rule" id="MF_00283"/>
    </source>
</evidence>
<evidence type="ECO:0000256" key="1">
    <source>
        <dbReference type="ARBA" id="ARBA00004496"/>
    </source>
</evidence>
<sequence>MPRIPLTWLAQHVTLPEGASALQVATDLSRVGLEEEAIFGAQVTGPLVVGRVLDLVKEPQKNGKTINWCRVDVGPEHNEAQDDPKDPQPGEERPSRGIICGAHNFVEGDLVVVSLPGTVLPGPFEIAARKTYGHVSDGMICSGDELGLGPDPDGEDGIIVLGRGHARGLTGEPGDDAIALLGLGEEVVEINVTPDRGYAFSMRGVAREYAHATGEAFTDPALEVEVPAADGPGVEVRLSDEAPIDGRPGCTRFVAQEVTGIDPTAHAPRWMQQRLVLAGMRPISLIVDVTNYVMLDLGQPLHAYDAAELVAPITVRRAHAGEKLATLDDKPRALDPEDLVIADAGAGDRAIGIAGVMGGASTEVSAATKDVVLEAASFDPVTVARSARRHRLPSEASKRFERGVDPKLPAIAVTRAAQLLAEYGGGTVSAARTDSGADSVQGPAPIALEVGAPTRLVGVEYTREQVREALEKIGCTVEDGPAGDGPAEGTADGGGSFLVTPPSWRPDLRIREDLIEEIARLLGYEQIPSVLPQAPGGAGLTRAQKSRRYAARALAEAGLAEVLSFPFVPQGVFDELGYGPEDPRRDAVRLLNPLADDEPLLRTELLQTLLPVARRNLGRGQESLALFEVDAVSRAGSGPIPPLPAAQRPTDAQLEAVQAAMPVQSRHLAAILGGASGPDSWWGSGRAWDWADAIDLAHRAAAAVGARLEVRGREHAPFHPGRCAELRTDDGTVVGYAGELHPKVVKAFDLPARTCALELDLEQVISAAPAVVSAEPVSTYPLAKEDFAFVVEDSVSASAVEAAIIAGIGDVLESVHLFDVFTGDQVGEGRKSLAFAVRLRSQEGTLSAKEIGAARERCVQAVANAVGGVLRA</sequence>
<evidence type="ECO:0000256" key="10">
    <source>
        <dbReference type="ARBA" id="ARBA00022842"/>
    </source>
</evidence>
<dbReference type="InterPro" id="IPR045060">
    <property type="entry name" value="Phe-tRNA-ligase_IIc_bsu"/>
</dbReference>
<feature type="binding site" evidence="15">
    <location>
        <position position="513"/>
    </location>
    <ligand>
        <name>Mg(2+)</name>
        <dbReference type="ChEBI" id="CHEBI:18420"/>
        <note>shared with alpha subunit</note>
    </ligand>
</feature>
<dbReference type="PANTHER" id="PTHR10947">
    <property type="entry name" value="PHENYLALANYL-TRNA SYNTHETASE BETA CHAIN AND LEUCINE-RICH REPEAT-CONTAINING PROTEIN 47"/>
    <property type="match status" value="1"/>
</dbReference>
<dbReference type="Pfam" id="PF03147">
    <property type="entry name" value="FDX-ACB"/>
    <property type="match status" value="1"/>
</dbReference>
<dbReference type="InterPro" id="IPR020825">
    <property type="entry name" value="Phe-tRNA_synthase-like_B3/B4"/>
</dbReference>
<keyword evidence="11 16" id="KW-0694">RNA-binding</keyword>
<dbReference type="Gene3D" id="2.40.50.140">
    <property type="entry name" value="Nucleic acid-binding proteins"/>
    <property type="match status" value="1"/>
</dbReference>
<comment type="cofactor">
    <cofactor evidence="15">
        <name>Mg(2+)</name>
        <dbReference type="ChEBI" id="CHEBI:18420"/>
    </cofactor>
    <text evidence="15">Binds 2 magnesium ions per tetramer.</text>
</comment>
<dbReference type="InterPro" id="IPR041616">
    <property type="entry name" value="PheRS_beta_core"/>
</dbReference>
<dbReference type="Pfam" id="PF17759">
    <property type="entry name" value="tRNA_synthFbeta"/>
    <property type="match status" value="1"/>
</dbReference>
<evidence type="ECO:0000256" key="11">
    <source>
        <dbReference type="ARBA" id="ARBA00022884"/>
    </source>
</evidence>
<dbReference type="NCBIfam" id="TIGR00472">
    <property type="entry name" value="pheT_bact"/>
    <property type="match status" value="1"/>
</dbReference>
<evidence type="ECO:0000259" key="20">
    <source>
        <dbReference type="PROSITE" id="PS51483"/>
    </source>
</evidence>
<evidence type="ECO:0000256" key="13">
    <source>
        <dbReference type="ARBA" id="ARBA00023146"/>
    </source>
</evidence>
<comment type="similarity">
    <text evidence="2 15">Belongs to the phenylalanyl-tRNA synthetase beta subunit family. Type 1 subfamily.</text>
</comment>
<dbReference type="SMART" id="SM00873">
    <property type="entry name" value="B3_4"/>
    <property type="match status" value="1"/>
</dbReference>
<evidence type="ECO:0000256" key="2">
    <source>
        <dbReference type="ARBA" id="ARBA00008653"/>
    </source>
</evidence>
<keyword evidence="6 15" id="KW-0436">Ligase</keyword>
<dbReference type="Pfam" id="PF03483">
    <property type="entry name" value="B3_4"/>
    <property type="match status" value="1"/>
</dbReference>
<dbReference type="InterPro" id="IPR036690">
    <property type="entry name" value="Fdx_antiC-bd_sf"/>
</dbReference>
<dbReference type="InterPro" id="IPR005147">
    <property type="entry name" value="tRNA_synthase_B5-dom"/>
</dbReference>
<dbReference type="CDD" id="cd00769">
    <property type="entry name" value="PheRS_beta_core"/>
    <property type="match status" value="1"/>
</dbReference>
<dbReference type="InterPro" id="IPR012340">
    <property type="entry name" value="NA-bd_OB-fold"/>
</dbReference>
<feature type="region of interest" description="Disordered" evidence="17">
    <location>
        <begin position="75"/>
        <end position="97"/>
    </location>
</feature>
<reference evidence="21 22" key="1">
    <citation type="submission" date="2020-12" db="EMBL/GenBank/DDBJ databases">
        <title>Brachybacterium sp. MASK1Z-5, whole genome shotgun sequence.</title>
        <authorList>
            <person name="Tuo L."/>
        </authorList>
    </citation>
    <scope>NUCLEOTIDE SEQUENCE [LARGE SCALE GENOMIC DNA]</scope>
    <source>
        <strain evidence="21 22">MASK1Z-5</strain>
    </source>
</reference>
<keyword evidence="8 15" id="KW-0547">Nucleotide-binding</keyword>
<dbReference type="HAMAP" id="MF_00283">
    <property type="entry name" value="Phe_tRNA_synth_beta1"/>
    <property type="match status" value="1"/>
</dbReference>
<evidence type="ECO:0000256" key="5">
    <source>
        <dbReference type="ARBA" id="ARBA00022555"/>
    </source>
</evidence>
<dbReference type="PROSITE" id="PS51447">
    <property type="entry name" value="FDX_ACB"/>
    <property type="match status" value="1"/>
</dbReference>
<dbReference type="SUPFAM" id="SSF50249">
    <property type="entry name" value="Nucleic acid-binding proteins"/>
    <property type="match status" value="1"/>
</dbReference>
<evidence type="ECO:0000256" key="7">
    <source>
        <dbReference type="ARBA" id="ARBA00022723"/>
    </source>
</evidence>
<dbReference type="SUPFAM" id="SSF54991">
    <property type="entry name" value="Anticodon-binding domain of PheRS"/>
    <property type="match status" value="1"/>
</dbReference>
<feature type="binding site" evidence="15">
    <location>
        <position position="516"/>
    </location>
    <ligand>
        <name>Mg(2+)</name>
        <dbReference type="ChEBI" id="CHEBI:18420"/>
        <note>shared with alpha subunit</note>
    </ligand>
</feature>
<accession>A0ABS1BA51</accession>
<evidence type="ECO:0000256" key="14">
    <source>
        <dbReference type="ARBA" id="ARBA00049255"/>
    </source>
</evidence>
<comment type="subunit">
    <text evidence="3 15">Tetramer of two alpha and two beta subunits.</text>
</comment>
<evidence type="ECO:0000259" key="18">
    <source>
        <dbReference type="PROSITE" id="PS50886"/>
    </source>
</evidence>
<keyword evidence="4 15" id="KW-0963">Cytoplasm</keyword>
<feature type="binding site" evidence="15">
    <location>
        <position position="517"/>
    </location>
    <ligand>
        <name>Mg(2+)</name>
        <dbReference type="ChEBI" id="CHEBI:18420"/>
        <note>shared with alpha subunit</note>
    </ligand>
</feature>
<dbReference type="CDD" id="cd02796">
    <property type="entry name" value="tRNA_bind_bactPheRS"/>
    <property type="match status" value="1"/>
</dbReference>
<name>A0ABS1BA51_9MICO</name>
<dbReference type="SMART" id="SM00896">
    <property type="entry name" value="FDX-ACB"/>
    <property type="match status" value="1"/>
</dbReference>
<proteinExistence type="inferred from homology"/>
<keyword evidence="10 15" id="KW-0460">Magnesium</keyword>
<dbReference type="RefSeq" id="WP_200501720.1">
    <property type="nucleotide sequence ID" value="NZ_JAEDAJ010000003.1"/>
</dbReference>
<evidence type="ECO:0000256" key="6">
    <source>
        <dbReference type="ARBA" id="ARBA00022598"/>
    </source>
</evidence>
<protein>
    <recommendedName>
        <fullName evidence="15">Phenylalanine--tRNA ligase beta subunit</fullName>
        <ecNumber evidence="15">6.1.1.20</ecNumber>
    </recommendedName>
    <alternativeName>
        <fullName evidence="15">Phenylalanyl-tRNA synthetase beta subunit</fullName>
        <shortName evidence="15">PheRS</shortName>
    </alternativeName>
</protein>
<evidence type="ECO:0000256" key="16">
    <source>
        <dbReference type="PROSITE-ProRule" id="PRU00209"/>
    </source>
</evidence>
<evidence type="ECO:0000313" key="21">
    <source>
        <dbReference type="EMBL" id="MBK0331047.1"/>
    </source>
</evidence>
<dbReference type="SUPFAM" id="SSF46955">
    <property type="entry name" value="Putative DNA-binding domain"/>
    <property type="match status" value="1"/>
</dbReference>
<evidence type="ECO:0000313" key="22">
    <source>
        <dbReference type="Proteomes" id="UP000612352"/>
    </source>
</evidence>
<evidence type="ECO:0000256" key="17">
    <source>
        <dbReference type="SAM" id="MobiDB-lite"/>
    </source>
</evidence>
<organism evidence="21 22">
    <name type="scientific">Brachybacterium halotolerans</name>
    <dbReference type="NCBI Taxonomy" id="2795215"/>
    <lineage>
        <taxon>Bacteria</taxon>
        <taxon>Bacillati</taxon>
        <taxon>Actinomycetota</taxon>
        <taxon>Actinomycetes</taxon>
        <taxon>Micrococcales</taxon>
        <taxon>Dermabacteraceae</taxon>
        <taxon>Brachybacterium</taxon>
    </lineage>
</organism>
<dbReference type="Proteomes" id="UP000612352">
    <property type="component" value="Unassembled WGS sequence"/>
</dbReference>
<dbReference type="SUPFAM" id="SSF56037">
    <property type="entry name" value="PheT/TilS domain"/>
    <property type="match status" value="1"/>
</dbReference>
<evidence type="ECO:0000256" key="8">
    <source>
        <dbReference type="ARBA" id="ARBA00022741"/>
    </source>
</evidence>
<dbReference type="InterPro" id="IPR009061">
    <property type="entry name" value="DNA-bd_dom_put_sf"/>
</dbReference>
<feature type="domain" description="FDX-ACB" evidence="19">
    <location>
        <begin position="778"/>
        <end position="871"/>
    </location>
</feature>
<dbReference type="SUPFAM" id="SSF55681">
    <property type="entry name" value="Class II aaRS and biotin synthetases"/>
    <property type="match status" value="1"/>
</dbReference>
<evidence type="ECO:0000256" key="12">
    <source>
        <dbReference type="ARBA" id="ARBA00022917"/>
    </source>
</evidence>
<comment type="subcellular location">
    <subcellularLocation>
        <location evidence="1 15">Cytoplasm</location>
    </subcellularLocation>
</comment>